<keyword evidence="4" id="KW-0436">Ligase</keyword>
<keyword evidence="1 2" id="KW-0378">Hydrolase</keyword>
<dbReference type="InterPro" id="IPR014051">
    <property type="entry name" value="Phosphoesterase_HXTX"/>
</dbReference>
<evidence type="ECO:0000256" key="2">
    <source>
        <dbReference type="HAMAP-Rule" id="MF_01940"/>
    </source>
</evidence>
<feature type="active site" description="Proton donor" evidence="2">
    <location>
        <position position="48"/>
    </location>
</feature>
<gene>
    <name evidence="4" type="ORF">A1D18_05795</name>
</gene>
<keyword evidence="5" id="KW-1185">Reference proteome</keyword>
<dbReference type="Pfam" id="PF02834">
    <property type="entry name" value="LigT_PEase"/>
    <property type="match status" value="2"/>
</dbReference>
<dbReference type="InterPro" id="IPR004175">
    <property type="entry name" value="RNA_CPDase"/>
</dbReference>
<organism evidence="4 5">
    <name type="scientific">Candidatus Rickettsiella isopodorum</name>
    <dbReference type="NCBI Taxonomy" id="1225476"/>
    <lineage>
        <taxon>Bacteria</taxon>
        <taxon>Pseudomonadati</taxon>
        <taxon>Pseudomonadota</taxon>
        <taxon>Gammaproteobacteria</taxon>
        <taxon>Legionellales</taxon>
        <taxon>Coxiellaceae</taxon>
        <taxon>Rickettsiella</taxon>
    </lineage>
</organism>
<comment type="function">
    <text evidence="2">Hydrolyzes RNA 2',3'-cyclic phosphodiester to an RNA 2'-phosphomonoester.</text>
</comment>
<feature type="domain" description="Phosphoesterase HXTX" evidence="3">
    <location>
        <begin position="106"/>
        <end position="171"/>
    </location>
</feature>
<proteinExistence type="inferred from homology"/>
<dbReference type="Gene3D" id="3.90.1140.10">
    <property type="entry name" value="Cyclic phosphodiesterase"/>
    <property type="match status" value="1"/>
</dbReference>
<dbReference type="InterPro" id="IPR009097">
    <property type="entry name" value="Cyclic_Pdiesterase"/>
</dbReference>
<reference evidence="4 5" key="1">
    <citation type="submission" date="2016-03" db="EMBL/GenBank/DDBJ databases">
        <title>Comparative genomics of Rickettsiella.</title>
        <authorList>
            <person name="Chandler C."/>
            <person name="Wang Y."/>
        </authorList>
    </citation>
    <scope>NUCLEOTIDE SEQUENCE [LARGE SCALE GENOMIC DNA]</scope>
    <source>
        <strain evidence="4 5">RCFS May 2013</strain>
    </source>
</reference>
<feature type="short sequence motif" description="HXTX 1" evidence="2">
    <location>
        <begin position="48"/>
        <end position="51"/>
    </location>
</feature>
<dbReference type="GO" id="GO:0016874">
    <property type="term" value="F:ligase activity"/>
    <property type="evidence" value="ECO:0007669"/>
    <property type="project" value="UniProtKB-KW"/>
</dbReference>
<feature type="domain" description="Phosphoesterase HXTX" evidence="3">
    <location>
        <begin position="13"/>
        <end position="98"/>
    </location>
</feature>
<protein>
    <recommendedName>
        <fullName evidence="2">RNA 2',3'-cyclic phosphodiesterase</fullName>
        <shortName evidence="2">RNA 2',3'-CPDase</shortName>
        <ecNumber evidence="2">3.1.4.58</ecNumber>
    </recommendedName>
</protein>
<dbReference type="NCBIfam" id="TIGR02258">
    <property type="entry name" value="2_5_ligase"/>
    <property type="match status" value="1"/>
</dbReference>
<comment type="caution">
    <text evidence="4">The sequence shown here is derived from an EMBL/GenBank/DDBJ whole genome shotgun (WGS) entry which is preliminary data.</text>
</comment>
<dbReference type="GO" id="GO:0008664">
    <property type="term" value="F:RNA 2',3'-cyclic 3'-phosphodiesterase activity"/>
    <property type="evidence" value="ECO:0007669"/>
    <property type="project" value="UniProtKB-EC"/>
</dbReference>
<evidence type="ECO:0000259" key="3">
    <source>
        <dbReference type="Pfam" id="PF02834"/>
    </source>
</evidence>
<comment type="similarity">
    <text evidence="2">Belongs to the 2H phosphoesterase superfamily. ThpR family.</text>
</comment>
<feature type="short sequence motif" description="HXTX 2" evidence="2">
    <location>
        <begin position="134"/>
        <end position="137"/>
    </location>
</feature>
<dbReference type="Proteomes" id="UP000183924">
    <property type="component" value="Unassembled WGS sequence"/>
</dbReference>
<evidence type="ECO:0000313" key="4">
    <source>
        <dbReference type="EMBL" id="OIZ94352.1"/>
    </source>
</evidence>
<comment type="catalytic activity">
    <reaction evidence="2">
        <text>a 3'-end 2',3'-cyclophospho-ribonucleotide-RNA + H2O = a 3'-end 2'-phospho-ribonucleotide-RNA + H(+)</text>
        <dbReference type="Rhea" id="RHEA:11828"/>
        <dbReference type="Rhea" id="RHEA-COMP:10464"/>
        <dbReference type="Rhea" id="RHEA-COMP:17353"/>
        <dbReference type="ChEBI" id="CHEBI:15377"/>
        <dbReference type="ChEBI" id="CHEBI:15378"/>
        <dbReference type="ChEBI" id="CHEBI:83064"/>
        <dbReference type="ChEBI" id="CHEBI:173113"/>
        <dbReference type="EC" id="3.1.4.58"/>
    </reaction>
</comment>
<dbReference type="PANTHER" id="PTHR35561">
    <property type="entry name" value="RNA 2',3'-CYCLIC PHOSPHODIESTERASE"/>
    <property type="match status" value="1"/>
</dbReference>
<name>A0A1J8NGR5_9COXI</name>
<feature type="active site" description="Proton acceptor" evidence="2">
    <location>
        <position position="134"/>
    </location>
</feature>
<accession>A0A1J8NGR5</accession>
<dbReference type="EMBL" id="LUKY01000033">
    <property type="protein sequence ID" value="OIZ94352.1"/>
    <property type="molecule type" value="Genomic_DNA"/>
</dbReference>
<dbReference type="PANTHER" id="PTHR35561:SF1">
    <property type="entry name" value="RNA 2',3'-CYCLIC PHOSPHODIESTERASE"/>
    <property type="match status" value="1"/>
</dbReference>
<evidence type="ECO:0000256" key="1">
    <source>
        <dbReference type="ARBA" id="ARBA00022801"/>
    </source>
</evidence>
<evidence type="ECO:0000313" key="5">
    <source>
        <dbReference type="Proteomes" id="UP000183924"/>
    </source>
</evidence>
<dbReference type="SUPFAM" id="SSF55144">
    <property type="entry name" value="LigT-like"/>
    <property type="match status" value="1"/>
</dbReference>
<dbReference type="GO" id="GO:0004113">
    <property type="term" value="F:2',3'-cyclic-nucleotide 3'-phosphodiesterase activity"/>
    <property type="evidence" value="ECO:0007669"/>
    <property type="project" value="InterPro"/>
</dbReference>
<dbReference type="AlphaFoldDB" id="A0A1J8NGR5"/>
<dbReference type="RefSeq" id="WP_071662843.1">
    <property type="nucleotide sequence ID" value="NZ_LUKY01000033.1"/>
</dbReference>
<dbReference type="HAMAP" id="MF_01940">
    <property type="entry name" value="RNA_CPDase"/>
    <property type="match status" value="1"/>
</dbReference>
<dbReference type="EC" id="3.1.4.58" evidence="2"/>
<dbReference type="OrthoDB" id="7061261at2"/>
<sequence>MSTHDPLRLFFAVELNSELRQALSQLIDELKQEPWGHRVRWVHPENLHVTLRFLGTTNPEKISELAKHAHNAINKIEPFPLQLHNIRFFPSPTAPRAIAADIIPTSELFELANALEEVASNLGFTPETKPYLPHLTLGRIIHHHTPNLREELNLNTSPMIVNEIVLFNSKKTEYSQNYTPIEYISLQKYKISSSTEV</sequence>